<reference evidence="3" key="1">
    <citation type="submission" date="2018-09" db="EMBL/GenBank/DDBJ databases">
        <authorList>
            <person name="Zhu H."/>
        </authorList>
    </citation>
    <scope>NUCLEOTIDE SEQUENCE [LARGE SCALE GENOMIC DNA]</scope>
    <source>
        <strain evidence="3">K2R23-3</strain>
    </source>
</reference>
<proteinExistence type="predicted"/>
<dbReference type="Pfam" id="PF00583">
    <property type="entry name" value="Acetyltransf_1"/>
    <property type="match status" value="2"/>
</dbReference>
<dbReference type="AlphaFoldDB" id="A0A385YQJ1"/>
<dbReference type="RefSeq" id="WP_119882375.1">
    <property type="nucleotide sequence ID" value="NZ_CP032418.1"/>
</dbReference>
<evidence type="ECO:0000259" key="1">
    <source>
        <dbReference type="PROSITE" id="PS51186"/>
    </source>
</evidence>
<sequence length="273" mass="31351">MNAASLFNEIEALKEVCEQEGQFQLKLNEDMMRDRKEDAFDFFHFEGEQLVGFLGLYGFASTVEVCGMVHPDYRNQGIFTKLFEQAMNRVIERQFKKVLLNTPASSITGKRFIENLGATHSHTEHQMTLRPKPLDIKQDILLRPAFDTDTQLIALLDHVCFDMPLDDAITWANDSSRRGVKGQFIIVWNNKDVGKIRVKMEHNEAWIYGFAILPEYQGKGIGRDVLKKVIGIETGRGNSVHLEVETENENALKLYKDVGFEVVHAQVYYDYKL</sequence>
<keyword evidence="2" id="KW-0808">Transferase</keyword>
<keyword evidence="3" id="KW-1185">Reference proteome</keyword>
<protein>
    <submittedName>
        <fullName evidence="2">GNAT family N-acetyltransferase</fullName>
    </submittedName>
</protein>
<dbReference type="PANTHER" id="PTHR43617">
    <property type="entry name" value="L-AMINO ACID N-ACETYLTRANSFERASE"/>
    <property type="match status" value="1"/>
</dbReference>
<gene>
    <name evidence="2" type="ORF">D3873_01620</name>
</gene>
<dbReference type="CDD" id="cd04301">
    <property type="entry name" value="NAT_SF"/>
    <property type="match status" value="2"/>
</dbReference>
<dbReference type="Gene3D" id="3.40.630.30">
    <property type="match status" value="2"/>
</dbReference>
<feature type="domain" description="N-acetyltransferase" evidence="1">
    <location>
        <begin position="140"/>
        <end position="273"/>
    </location>
</feature>
<evidence type="ECO:0000313" key="3">
    <source>
        <dbReference type="Proteomes" id="UP000265725"/>
    </source>
</evidence>
<accession>A0A385YQJ1</accession>
<dbReference type="GO" id="GO:0008999">
    <property type="term" value="F:protein-N-terminal-alanine acetyltransferase activity"/>
    <property type="evidence" value="ECO:0007669"/>
    <property type="project" value="TreeGrafter"/>
</dbReference>
<dbReference type="KEGG" id="paek:D3873_01620"/>
<dbReference type="OrthoDB" id="7163760at2"/>
<dbReference type="EMBL" id="CP032418">
    <property type="protein sequence ID" value="AYC28630.1"/>
    <property type="molecule type" value="Genomic_DNA"/>
</dbReference>
<dbReference type="SUPFAM" id="SSF55729">
    <property type="entry name" value="Acyl-CoA N-acyltransferases (Nat)"/>
    <property type="match status" value="2"/>
</dbReference>
<evidence type="ECO:0000313" key="2">
    <source>
        <dbReference type="EMBL" id="AYC28630.1"/>
    </source>
</evidence>
<dbReference type="InterPro" id="IPR016181">
    <property type="entry name" value="Acyl_CoA_acyltransferase"/>
</dbReference>
<dbReference type="PROSITE" id="PS51186">
    <property type="entry name" value="GNAT"/>
    <property type="match status" value="2"/>
</dbReference>
<dbReference type="PANTHER" id="PTHR43617:SF20">
    <property type="entry name" value="N-ALPHA-ACETYLTRANSFERASE RIMI"/>
    <property type="match status" value="1"/>
</dbReference>
<feature type="domain" description="N-acetyltransferase" evidence="1">
    <location>
        <begin position="1"/>
        <end position="147"/>
    </location>
</feature>
<dbReference type="InterPro" id="IPR050276">
    <property type="entry name" value="MshD_Acetyltransferase"/>
</dbReference>
<dbReference type="Proteomes" id="UP000265725">
    <property type="component" value="Chromosome"/>
</dbReference>
<organism evidence="2 3">
    <name type="scientific">Paenisporosarcina cavernae</name>
    <dbReference type="NCBI Taxonomy" id="2320858"/>
    <lineage>
        <taxon>Bacteria</taxon>
        <taxon>Bacillati</taxon>
        <taxon>Bacillota</taxon>
        <taxon>Bacilli</taxon>
        <taxon>Bacillales</taxon>
        <taxon>Caryophanaceae</taxon>
        <taxon>Paenisporosarcina</taxon>
    </lineage>
</organism>
<dbReference type="InterPro" id="IPR000182">
    <property type="entry name" value="GNAT_dom"/>
</dbReference>
<name>A0A385YQJ1_9BACL</name>